<dbReference type="Proteomes" id="UP000199642">
    <property type="component" value="Unassembled WGS sequence"/>
</dbReference>
<dbReference type="CDD" id="cd00146">
    <property type="entry name" value="PKD"/>
    <property type="match status" value="1"/>
</dbReference>
<keyword evidence="3" id="KW-1185">Reference proteome</keyword>
<gene>
    <name evidence="2" type="ORF">SAMN04487988_1096</name>
</gene>
<dbReference type="RefSeq" id="WP_092792205.1">
    <property type="nucleotide sequence ID" value="NZ_FOPC01000009.1"/>
</dbReference>
<dbReference type="OrthoDB" id="9765926at2"/>
<dbReference type="SUPFAM" id="SSF49299">
    <property type="entry name" value="PKD domain"/>
    <property type="match status" value="1"/>
</dbReference>
<dbReference type="InterPro" id="IPR035986">
    <property type="entry name" value="PKD_dom_sf"/>
</dbReference>
<accession>A0A1I2VB17</accession>
<dbReference type="AlphaFoldDB" id="A0A1I2VB17"/>
<dbReference type="STRING" id="435880.SAMN04487988_1096"/>
<evidence type="ECO:0000256" key="1">
    <source>
        <dbReference type="SAM" id="MobiDB-lite"/>
    </source>
</evidence>
<protein>
    <recommendedName>
        <fullName evidence="4">C-terminal domain of CHU protein family protein</fullName>
    </recommendedName>
</protein>
<organism evidence="2 3">
    <name type="scientific">Algoriphagus hitonicola</name>
    <dbReference type="NCBI Taxonomy" id="435880"/>
    <lineage>
        <taxon>Bacteria</taxon>
        <taxon>Pseudomonadati</taxon>
        <taxon>Bacteroidota</taxon>
        <taxon>Cytophagia</taxon>
        <taxon>Cytophagales</taxon>
        <taxon>Cyclobacteriaceae</taxon>
        <taxon>Algoriphagus</taxon>
    </lineage>
</organism>
<name>A0A1I2VB17_9BACT</name>
<evidence type="ECO:0008006" key="4">
    <source>
        <dbReference type="Google" id="ProtNLM"/>
    </source>
</evidence>
<sequence>MSAKTQFPFWKIGIILICSFSFLSIGFSKEKSDRKETNFQLPKSILAEPQLVGPDDLCIIFGQVLGTFSAGGDPGDVYTWSVIDPSGNVIFEDTAGDQLESIDVVFSTPGNYTVRLQVRRGTNSSYFEDSKVVTVLNGPDLELKPDYLLCAGSSTLLRALDPTTPSLNQYTIEWNDIDGNLLGTGNEFSTTSEGFYLVEIARNSGGGESGCIINASTFVGPPVDFEIIPSAETICEGESIQFGLDTPLSGDWLIQKGLTGARSIVSSGFDISLDADNLSGPGRYFITFQTTTEEFPDCISERTIEFELLEAPQVDTVILEEPDDCLASNGEFQLTINSDVEEFSIPELNFSQGPIVAGQQFNFSNLDPNIYSIILTQSGCQTATLVSLDSKDPPVTPNPPDQNRPSIRVSSESCGSNGTILGSAEIDFGNNIPDGIFRLMSSEKGEVQSGNIPADGLLELELSSGTYLLLVIVEGCSYPVETFTVDKSPQVNFTVPESLNICESFELEADTEQTLQFILSYPDGSEETLNSGQPFSLTEAGTYSIIGEGVGSDANLCPKTHTFTATFSSTISFEPVLAIEECFDPIKYEIDAQGVDIEDASIRWYNDQGEIVGRAKEFFPSSLGYYSLLVQPLESGFCPVDPVEFEVVAPIIPVSMELIASKICPDPEFGLITLEIEEDLVQTTEWIFYDSLDNRQELVEFDGLFEIEVNLPGTYEVVAYNELGCEIGRNLIEVERSTLLSPPQLEDRYAICSKENTLPGIDPGEFATYEWYFDDVLVSTSSIYKPTQVGNYQLLVTTEDGCSFSDTFTTFDACDFKVIFPNAMILGDPNRDFRVVVSEGVSDAQLFILNRQGALIHEAQTTEIAPNTPILNWDGTLQNGELIPLGTYAVVLVLRNPIYGFEEKITGLLIVIQ</sequence>
<proteinExistence type="predicted"/>
<reference evidence="3" key="1">
    <citation type="submission" date="2016-10" db="EMBL/GenBank/DDBJ databases">
        <authorList>
            <person name="Varghese N."/>
            <person name="Submissions S."/>
        </authorList>
    </citation>
    <scope>NUCLEOTIDE SEQUENCE [LARGE SCALE GENOMIC DNA]</scope>
    <source>
        <strain evidence="3">DSM 19315</strain>
    </source>
</reference>
<dbReference type="EMBL" id="FOPC01000009">
    <property type="protein sequence ID" value="SFG84321.1"/>
    <property type="molecule type" value="Genomic_DNA"/>
</dbReference>
<evidence type="ECO:0000313" key="2">
    <source>
        <dbReference type="EMBL" id="SFG84321.1"/>
    </source>
</evidence>
<evidence type="ECO:0000313" key="3">
    <source>
        <dbReference type="Proteomes" id="UP000199642"/>
    </source>
</evidence>
<feature type="region of interest" description="Disordered" evidence="1">
    <location>
        <begin position="389"/>
        <end position="410"/>
    </location>
</feature>